<accession>A0AAF5PQR4</accession>
<dbReference type="WBParaSite" id="mrna-Wban_04184">
    <property type="protein sequence ID" value="mrna-Wban_04184"/>
    <property type="gene ID" value="Wban_04184"/>
</dbReference>
<evidence type="ECO:0000313" key="1">
    <source>
        <dbReference type="Proteomes" id="UP000093561"/>
    </source>
</evidence>
<reference evidence="2" key="3">
    <citation type="submission" date="2024-02" db="UniProtKB">
        <authorList>
            <consortium name="WormBaseParasite"/>
        </authorList>
    </citation>
    <scope>IDENTIFICATION</scope>
    <source>
        <strain evidence="2">pt0022</strain>
    </source>
</reference>
<organism evidence="1 2">
    <name type="scientific">Wuchereria bancrofti</name>
    <dbReference type="NCBI Taxonomy" id="6293"/>
    <lineage>
        <taxon>Eukaryota</taxon>
        <taxon>Metazoa</taxon>
        <taxon>Ecdysozoa</taxon>
        <taxon>Nematoda</taxon>
        <taxon>Chromadorea</taxon>
        <taxon>Rhabditida</taxon>
        <taxon>Spirurina</taxon>
        <taxon>Spiruromorpha</taxon>
        <taxon>Filarioidea</taxon>
        <taxon>Onchocercidae</taxon>
        <taxon>Wuchereria</taxon>
    </lineage>
</organism>
<dbReference type="Proteomes" id="UP000093561">
    <property type="component" value="Unassembled WGS sequence"/>
</dbReference>
<proteinExistence type="predicted"/>
<protein>
    <submittedName>
        <fullName evidence="2">Uncharacterized protein</fullName>
    </submittedName>
</protein>
<sequence>MIKSAEPTIANVEITESTFSTARNSKNDNVNRLN</sequence>
<name>A0AAF5PQR4_WUCBA</name>
<dbReference type="AlphaFoldDB" id="A0AAF5PQR4"/>
<reference evidence="1" key="2">
    <citation type="journal article" date="2016" name="Mol. Ecol.">
        <title>Population genomics of the filarial nematode parasite Wuchereria bancrofti from mosquitoes.</title>
        <authorList>
            <person name="Small S.T."/>
            <person name="Reimer L.J."/>
            <person name="Tisch D.J."/>
            <person name="King C.L."/>
            <person name="Christensen B.M."/>
            <person name="Siba P.M."/>
            <person name="Kazura J.W."/>
            <person name="Serre D."/>
            <person name="Zimmerman P.A."/>
        </authorList>
    </citation>
    <scope>NUCLEOTIDE SEQUENCE</scope>
    <source>
        <strain evidence="1">pt0022</strain>
    </source>
</reference>
<evidence type="ECO:0000313" key="2">
    <source>
        <dbReference type="WBParaSite" id="mrna-Wban_04184"/>
    </source>
</evidence>
<reference evidence="1" key="1">
    <citation type="submission" date="2015-03" db="EMBL/GenBank/DDBJ databases">
        <title>Wuchereria bancrofti Genome Sequencing Papua New Guinea Strain.</title>
        <authorList>
            <person name="Small S.T."/>
            <person name="Serre D."/>
            <person name="Zimmerman P.A."/>
        </authorList>
    </citation>
    <scope>NUCLEOTIDE SEQUENCE [LARGE SCALE GENOMIC DNA]</scope>
    <source>
        <strain evidence="1">pt0022</strain>
    </source>
</reference>